<gene>
    <name evidence="2" type="ORF">JOB18_024100</name>
</gene>
<dbReference type="Proteomes" id="UP000693946">
    <property type="component" value="Linkage Group LG20"/>
</dbReference>
<accession>A0AAV6R7Z2</accession>
<sequence length="79" mass="8915">MTAGTFLSKPKRENSQDTVTPSDIINKQKNPQRDEAASHQPPSQPATILTETHTEREKRLMLIFDQQVGEVTVESDNHD</sequence>
<reference evidence="2 3" key="1">
    <citation type="journal article" date="2021" name="Sci. Rep.">
        <title>Chromosome anchoring in Senegalese sole (Solea senegalensis) reveals sex-associated markers and genome rearrangements in flatfish.</title>
        <authorList>
            <person name="Guerrero-Cozar I."/>
            <person name="Gomez-Garrido J."/>
            <person name="Berbel C."/>
            <person name="Martinez-Blanch J.F."/>
            <person name="Alioto T."/>
            <person name="Claros M.G."/>
            <person name="Gagnaire P.A."/>
            <person name="Manchado M."/>
        </authorList>
    </citation>
    <scope>NUCLEOTIDE SEQUENCE [LARGE SCALE GENOMIC DNA]</scope>
    <source>
        <strain evidence="2">Sse05_10M</strain>
    </source>
</reference>
<proteinExistence type="predicted"/>
<keyword evidence="3" id="KW-1185">Reference proteome</keyword>
<feature type="region of interest" description="Disordered" evidence="1">
    <location>
        <begin position="1"/>
        <end position="53"/>
    </location>
</feature>
<evidence type="ECO:0000313" key="3">
    <source>
        <dbReference type="Proteomes" id="UP000693946"/>
    </source>
</evidence>
<dbReference type="EMBL" id="JAGKHQ010000013">
    <property type="protein sequence ID" value="KAG7500595.1"/>
    <property type="molecule type" value="Genomic_DNA"/>
</dbReference>
<evidence type="ECO:0000256" key="1">
    <source>
        <dbReference type="SAM" id="MobiDB-lite"/>
    </source>
</evidence>
<feature type="compositionally biased region" description="Polar residues" evidence="1">
    <location>
        <begin position="16"/>
        <end position="29"/>
    </location>
</feature>
<evidence type="ECO:0000313" key="2">
    <source>
        <dbReference type="EMBL" id="KAG7500595.1"/>
    </source>
</evidence>
<protein>
    <submittedName>
        <fullName evidence="2">Uncharacterized protein</fullName>
    </submittedName>
</protein>
<dbReference type="AlphaFoldDB" id="A0AAV6R7Z2"/>
<name>A0AAV6R7Z2_SOLSE</name>
<organism evidence="2 3">
    <name type="scientific">Solea senegalensis</name>
    <name type="common">Senegalese sole</name>
    <dbReference type="NCBI Taxonomy" id="28829"/>
    <lineage>
        <taxon>Eukaryota</taxon>
        <taxon>Metazoa</taxon>
        <taxon>Chordata</taxon>
        <taxon>Craniata</taxon>
        <taxon>Vertebrata</taxon>
        <taxon>Euteleostomi</taxon>
        <taxon>Actinopterygii</taxon>
        <taxon>Neopterygii</taxon>
        <taxon>Teleostei</taxon>
        <taxon>Neoteleostei</taxon>
        <taxon>Acanthomorphata</taxon>
        <taxon>Carangaria</taxon>
        <taxon>Pleuronectiformes</taxon>
        <taxon>Pleuronectoidei</taxon>
        <taxon>Soleidae</taxon>
        <taxon>Solea</taxon>
    </lineage>
</organism>
<comment type="caution">
    <text evidence="2">The sequence shown here is derived from an EMBL/GenBank/DDBJ whole genome shotgun (WGS) entry which is preliminary data.</text>
</comment>